<dbReference type="EC" id="2.3.1.-" evidence="3"/>
<gene>
    <name evidence="3" type="ORF">KCG44_06685</name>
</gene>
<dbReference type="PROSITE" id="PS51186">
    <property type="entry name" value="GNAT"/>
    <property type="match status" value="1"/>
</dbReference>
<dbReference type="RefSeq" id="WP_218445113.1">
    <property type="nucleotide sequence ID" value="NZ_JAGSPA010000002.1"/>
</dbReference>
<dbReference type="Pfam" id="PF00583">
    <property type="entry name" value="Acetyltransf_1"/>
    <property type="match status" value="1"/>
</dbReference>
<dbReference type="PANTHER" id="PTHR13947">
    <property type="entry name" value="GNAT FAMILY N-ACETYLTRANSFERASE"/>
    <property type="match status" value="1"/>
</dbReference>
<keyword evidence="1 3" id="KW-0808">Transferase</keyword>
<proteinExistence type="predicted"/>
<reference evidence="3 4" key="1">
    <citation type="submission" date="2021-04" db="EMBL/GenBank/DDBJ databases">
        <authorList>
            <person name="Pira H."/>
            <person name="Risdian C."/>
            <person name="Wink J."/>
        </authorList>
    </citation>
    <scope>NUCLEOTIDE SEQUENCE [LARGE SCALE GENOMIC DNA]</scope>
    <source>
        <strain evidence="3 4">WHA3</strain>
    </source>
</reference>
<evidence type="ECO:0000259" key="2">
    <source>
        <dbReference type="PROSITE" id="PS51186"/>
    </source>
</evidence>
<dbReference type="GO" id="GO:0016746">
    <property type="term" value="F:acyltransferase activity"/>
    <property type="evidence" value="ECO:0007669"/>
    <property type="project" value="UniProtKB-KW"/>
</dbReference>
<comment type="caution">
    <text evidence="3">The sequence shown here is derived from an EMBL/GenBank/DDBJ whole genome shotgun (WGS) entry which is preliminary data.</text>
</comment>
<keyword evidence="4" id="KW-1185">Reference proteome</keyword>
<evidence type="ECO:0000256" key="1">
    <source>
        <dbReference type="ARBA" id="ARBA00022679"/>
    </source>
</evidence>
<dbReference type="EMBL" id="JAGSPA010000002">
    <property type="protein sequence ID" value="MBV7256471.1"/>
    <property type="molecule type" value="Genomic_DNA"/>
</dbReference>
<sequence>MKIEIDCNPSTADSDVLSQGIMNFNKLMIQDLEPMEAEKRFYVFARDDDGEVCGGIRATCYWNTLHIELLWLAEKARGGGAGRALIHRAEEYAREHDCANALVETTSWQAKPFYEKNGYKHMATLEGRPKGQASHYLSKTLA</sequence>
<keyword evidence="3" id="KW-0012">Acyltransferase</keyword>
<dbReference type="InterPro" id="IPR050769">
    <property type="entry name" value="NAT_camello-type"/>
</dbReference>
<dbReference type="CDD" id="cd04301">
    <property type="entry name" value="NAT_SF"/>
    <property type="match status" value="1"/>
</dbReference>
<accession>A0ABS6SEW1</accession>
<feature type="domain" description="N-acetyltransferase" evidence="2">
    <location>
        <begin position="3"/>
        <end position="142"/>
    </location>
</feature>
<organism evidence="3 4">
    <name type="scientific">Pacificimonas pallii</name>
    <dbReference type="NCBI Taxonomy" id="2827236"/>
    <lineage>
        <taxon>Bacteria</taxon>
        <taxon>Pseudomonadati</taxon>
        <taxon>Pseudomonadota</taxon>
        <taxon>Alphaproteobacteria</taxon>
        <taxon>Sphingomonadales</taxon>
        <taxon>Sphingosinicellaceae</taxon>
        <taxon>Pacificimonas</taxon>
    </lineage>
</organism>
<protein>
    <submittedName>
        <fullName evidence="3">GNAT family N-acetyltransferase</fullName>
        <ecNumber evidence="3">2.3.1.-</ecNumber>
    </submittedName>
</protein>
<evidence type="ECO:0000313" key="3">
    <source>
        <dbReference type="EMBL" id="MBV7256471.1"/>
    </source>
</evidence>
<dbReference type="InterPro" id="IPR000182">
    <property type="entry name" value="GNAT_dom"/>
</dbReference>
<name>A0ABS6SEW1_9SPHN</name>
<evidence type="ECO:0000313" key="4">
    <source>
        <dbReference type="Proteomes" id="UP000722336"/>
    </source>
</evidence>
<dbReference type="PANTHER" id="PTHR13947:SF37">
    <property type="entry name" value="LD18367P"/>
    <property type="match status" value="1"/>
</dbReference>
<dbReference type="Proteomes" id="UP000722336">
    <property type="component" value="Unassembled WGS sequence"/>
</dbReference>